<dbReference type="Gene3D" id="1.10.238.10">
    <property type="entry name" value="EF-hand"/>
    <property type="match status" value="2"/>
</dbReference>
<feature type="region of interest" description="Disordered" evidence="4">
    <location>
        <begin position="1"/>
        <end position="37"/>
    </location>
</feature>
<name>A0A6I9S6Z4_ELAGV</name>
<proteinExistence type="predicted"/>
<evidence type="ECO:0000256" key="4">
    <source>
        <dbReference type="SAM" id="MobiDB-lite"/>
    </source>
</evidence>
<evidence type="ECO:0000256" key="3">
    <source>
        <dbReference type="ARBA" id="ARBA00022837"/>
    </source>
</evidence>
<dbReference type="InterPro" id="IPR018247">
    <property type="entry name" value="EF_Hand_1_Ca_BS"/>
</dbReference>
<organism evidence="6 8">
    <name type="scientific">Elaeis guineensis var. tenera</name>
    <name type="common">Oil palm</name>
    <dbReference type="NCBI Taxonomy" id="51953"/>
    <lineage>
        <taxon>Eukaryota</taxon>
        <taxon>Viridiplantae</taxon>
        <taxon>Streptophyta</taxon>
        <taxon>Embryophyta</taxon>
        <taxon>Tracheophyta</taxon>
        <taxon>Spermatophyta</taxon>
        <taxon>Magnoliopsida</taxon>
        <taxon>Liliopsida</taxon>
        <taxon>Arecaceae</taxon>
        <taxon>Arecoideae</taxon>
        <taxon>Cocoseae</taxon>
        <taxon>Elaeidinae</taxon>
        <taxon>Elaeis</taxon>
    </lineage>
</organism>
<feature type="domain" description="EF-hand" evidence="5">
    <location>
        <begin position="111"/>
        <end position="146"/>
    </location>
</feature>
<evidence type="ECO:0000313" key="8">
    <source>
        <dbReference type="RefSeq" id="XP_010938628.1"/>
    </source>
</evidence>
<dbReference type="PANTHER" id="PTHR10891">
    <property type="entry name" value="EF-HAND CALCIUM-BINDING DOMAIN CONTAINING PROTEIN"/>
    <property type="match status" value="1"/>
</dbReference>
<dbReference type="AlphaFoldDB" id="A0A6I9S6Z4"/>
<dbReference type="Pfam" id="PF13499">
    <property type="entry name" value="EF-hand_7"/>
    <property type="match status" value="2"/>
</dbReference>
<keyword evidence="3" id="KW-0106">Calcium</keyword>
<dbReference type="RefSeq" id="XP_010938627.1">
    <property type="nucleotide sequence ID" value="XM_010940325.2"/>
</dbReference>
<dbReference type="InterPro" id="IPR039647">
    <property type="entry name" value="EF_hand_pair_protein_CML-like"/>
</dbReference>
<keyword evidence="2" id="KW-0677">Repeat</keyword>
<keyword evidence="1" id="KW-0479">Metal-binding</keyword>
<protein>
    <submittedName>
        <fullName evidence="7 8">Probable calcium-binding protein CML10</fullName>
    </submittedName>
</protein>
<evidence type="ECO:0000259" key="5">
    <source>
        <dbReference type="PROSITE" id="PS50222"/>
    </source>
</evidence>
<feature type="domain" description="EF-hand" evidence="5">
    <location>
        <begin position="38"/>
        <end position="73"/>
    </location>
</feature>
<gene>
    <name evidence="7 8" type="primary">LOC105057654</name>
</gene>
<dbReference type="FunFam" id="1.10.238.10:FF:000001">
    <property type="entry name" value="Calmodulin 1"/>
    <property type="match status" value="1"/>
</dbReference>
<sequence length="189" mass="20134">MGSIRSLFRRRRGRSKSTPATASTPTSPTAGGGAGAAAAVDEVERVFKKFDSNGDGKISSAELAAIFQNLGHPATEEELQRMMGEADADGDGFISLDEFVDLNVRTVDDSAALEDLRHAFSVFDLDRNGAISADELARVLRSIGEGASVTQCKRMIEGVDRDGDGLVSFEEFKLMMANGSGFPLANKIE</sequence>
<dbReference type="SMART" id="SM00054">
    <property type="entry name" value="EFh"/>
    <property type="match status" value="4"/>
</dbReference>
<reference evidence="7 8" key="1">
    <citation type="submission" date="2025-04" db="UniProtKB">
        <authorList>
            <consortium name="RefSeq"/>
        </authorList>
    </citation>
    <scope>IDENTIFICATION</scope>
</reference>
<dbReference type="GO" id="GO:0005509">
    <property type="term" value="F:calcium ion binding"/>
    <property type="evidence" value="ECO:0007669"/>
    <property type="project" value="InterPro"/>
</dbReference>
<evidence type="ECO:0000256" key="1">
    <source>
        <dbReference type="ARBA" id="ARBA00022723"/>
    </source>
</evidence>
<dbReference type="RefSeq" id="XP_010938628.1">
    <property type="nucleotide sequence ID" value="XM_010940326.2"/>
</dbReference>
<accession>A0A6I9S6Z4</accession>
<dbReference type="PROSITE" id="PS50222">
    <property type="entry name" value="EF_HAND_2"/>
    <property type="match status" value="4"/>
</dbReference>
<keyword evidence="6" id="KW-1185">Reference proteome</keyword>
<evidence type="ECO:0000313" key="7">
    <source>
        <dbReference type="RefSeq" id="XP_010938627.1"/>
    </source>
</evidence>
<dbReference type="InterPro" id="IPR011992">
    <property type="entry name" value="EF-hand-dom_pair"/>
</dbReference>
<dbReference type="CDD" id="cd00051">
    <property type="entry name" value="EFh"/>
    <property type="match status" value="2"/>
</dbReference>
<dbReference type="SUPFAM" id="SSF47473">
    <property type="entry name" value="EF-hand"/>
    <property type="match status" value="1"/>
</dbReference>
<dbReference type="GeneID" id="105057654"/>
<evidence type="ECO:0000256" key="2">
    <source>
        <dbReference type="ARBA" id="ARBA00022737"/>
    </source>
</evidence>
<dbReference type="KEGG" id="egu:105057654"/>
<evidence type="ECO:0000313" key="6">
    <source>
        <dbReference type="Proteomes" id="UP000504607"/>
    </source>
</evidence>
<dbReference type="OrthoDB" id="26525at2759"/>
<feature type="domain" description="EF-hand" evidence="5">
    <location>
        <begin position="147"/>
        <end position="182"/>
    </location>
</feature>
<dbReference type="InterPro" id="IPR002048">
    <property type="entry name" value="EF_hand_dom"/>
</dbReference>
<feature type="domain" description="EF-hand" evidence="5">
    <location>
        <begin position="74"/>
        <end position="109"/>
    </location>
</feature>
<feature type="compositionally biased region" description="Low complexity" evidence="4">
    <location>
        <begin position="16"/>
        <end position="29"/>
    </location>
</feature>
<dbReference type="PROSITE" id="PS00018">
    <property type="entry name" value="EF_HAND_1"/>
    <property type="match status" value="4"/>
</dbReference>
<dbReference type="Proteomes" id="UP000504607">
    <property type="component" value="Chromosome 14"/>
</dbReference>